<gene>
    <name evidence="1" type="ORF">BDR25DRAFT_89111</name>
</gene>
<comment type="caution">
    <text evidence="1">The sequence shown here is derived from an EMBL/GenBank/DDBJ whole genome shotgun (WGS) entry which is preliminary data.</text>
</comment>
<dbReference type="Proteomes" id="UP000799755">
    <property type="component" value="Unassembled WGS sequence"/>
</dbReference>
<evidence type="ECO:0000313" key="1">
    <source>
        <dbReference type="EMBL" id="KAF2475861.1"/>
    </source>
</evidence>
<organism evidence="1 2">
    <name type="scientific">Lindgomyces ingoldianus</name>
    <dbReference type="NCBI Taxonomy" id="673940"/>
    <lineage>
        <taxon>Eukaryota</taxon>
        <taxon>Fungi</taxon>
        <taxon>Dikarya</taxon>
        <taxon>Ascomycota</taxon>
        <taxon>Pezizomycotina</taxon>
        <taxon>Dothideomycetes</taxon>
        <taxon>Pleosporomycetidae</taxon>
        <taxon>Pleosporales</taxon>
        <taxon>Lindgomycetaceae</taxon>
        <taxon>Lindgomyces</taxon>
    </lineage>
</organism>
<name>A0ACB6R9K3_9PLEO</name>
<evidence type="ECO:0000313" key="2">
    <source>
        <dbReference type="Proteomes" id="UP000799755"/>
    </source>
</evidence>
<proteinExistence type="predicted"/>
<keyword evidence="2" id="KW-1185">Reference proteome</keyword>
<reference evidence="1" key="1">
    <citation type="journal article" date="2020" name="Stud. Mycol.">
        <title>101 Dothideomycetes genomes: a test case for predicting lifestyles and emergence of pathogens.</title>
        <authorList>
            <person name="Haridas S."/>
            <person name="Albert R."/>
            <person name="Binder M."/>
            <person name="Bloem J."/>
            <person name="Labutti K."/>
            <person name="Salamov A."/>
            <person name="Andreopoulos B."/>
            <person name="Baker S."/>
            <person name="Barry K."/>
            <person name="Bills G."/>
            <person name="Bluhm B."/>
            <person name="Cannon C."/>
            <person name="Castanera R."/>
            <person name="Culley D."/>
            <person name="Daum C."/>
            <person name="Ezra D."/>
            <person name="Gonzalez J."/>
            <person name="Henrissat B."/>
            <person name="Kuo A."/>
            <person name="Liang C."/>
            <person name="Lipzen A."/>
            <person name="Lutzoni F."/>
            <person name="Magnuson J."/>
            <person name="Mondo S."/>
            <person name="Nolan M."/>
            <person name="Ohm R."/>
            <person name="Pangilinan J."/>
            <person name="Park H.-J."/>
            <person name="Ramirez L."/>
            <person name="Alfaro M."/>
            <person name="Sun H."/>
            <person name="Tritt A."/>
            <person name="Yoshinaga Y."/>
            <person name="Zwiers L.-H."/>
            <person name="Turgeon B."/>
            <person name="Goodwin S."/>
            <person name="Spatafora J."/>
            <person name="Crous P."/>
            <person name="Grigoriev I."/>
        </authorList>
    </citation>
    <scope>NUCLEOTIDE SEQUENCE</scope>
    <source>
        <strain evidence="1">ATCC 200398</strain>
    </source>
</reference>
<dbReference type="EMBL" id="MU003495">
    <property type="protein sequence ID" value="KAF2475861.1"/>
    <property type="molecule type" value="Genomic_DNA"/>
</dbReference>
<protein>
    <submittedName>
        <fullName evidence="1">Uncharacterized protein</fullName>
    </submittedName>
</protein>
<sequence length="270" mass="30855">MTTPKSQPTITLYRGWDSPGKYVWSPFVTKLEFRLRTSHLPYSCAAGSTASGPTGKIPYISLSTPGRPTEFLGDSSLIMKRLMELNLLHDVNVKLELQGGMKGVDLAIRALMEDKLYFYHTHERWIMNYYTMRDHVLGSIPYPVRVVIGLLAYRRSVRKLHDQGTGRFSNTEIRGFIKEVWEGINGLLVESRRKMMEKYGQRDSEGGDCFWILGGSEPTEADASVFGFVVSVLVCDAGPESKKLVRGFPVVVEYAERLHRRWFPDYEMWD</sequence>
<accession>A0ACB6R9K3</accession>